<feature type="transmembrane region" description="Helical" evidence="6">
    <location>
        <begin position="162"/>
        <end position="179"/>
    </location>
</feature>
<evidence type="ECO:0000313" key="7">
    <source>
        <dbReference type="EMBL" id="HIY95651.1"/>
    </source>
</evidence>
<dbReference type="EMBL" id="DXCN01000061">
    <property type="protein sequence ID" value="HIY95651.1"/>
    <property type="molecule type" value="Genomic_DNA"/>
</dbReference>
<organism evidence="7 8">
    <name type="scientific">Candidatus Rothia avicola</name>
    <dbReference type="NCBI Taxonomy" id="2840478"/>
    <lineage>
        <taxon>Bacteria</taxon>
        <taxon>Bacillati</taxon>
        <taxon>Actinomycetota</taxon>
        <taxon>Actinomycetes</taxon>
        <taxon>Micrococcales</taxon>
        <taxon>Micrococcaceae</taxon>
        <taxon>Rothia</taxon>
    </lineage>
</organism>
<feature type="binding site" evidence="5">
    <location>
        <position position="226"/>
    </location>
    <ligand>
        <name>Zn(2+)</name>
        <dbReference type="ChEBI" id="CHEBI:29105"/>
    </ligand>
</feature>
<evidence type="ECO:0000256" key="2">
    <source>
        <dbReference type="ARBA" id="ARBA00022692"/>
    </source>
</evidence>
<dbReference type="PANTHER" id="PTHR20855">
    <property type="entry name" value="ADIPOR/PROGESTIN RECEPTOR-RELATED"/>
    <property type="match status" value="1"/>
</dbReference>
<reference evidence="7" key="1">
    <citation type="journal article" date="2021" name="PeerJ">
        <title>Extensive microbial diversity within the chicken gut microbiome revealed by metagenomics and culture.</title>
        <authorList>
            <person name="Gilroy R."/>
            <person name="Ravi A."/>
            <person name="Getino M."/>
            <person name="Pursley I."/>
            <person name="Horton D.L."/>
            <person name="Alikhan N.F."/>
            <person name="Baker D."/>
            <person name="Gharbi K."/>
            <person name="Hall N."/>
            <person name="Watson M."/>
            <person name="Adriaenssens E.M."/>
            <person name="Foster-Nyarko E."/>
            <person name="Jarju S."/>
            <person name="Secka A."/>
            <person name="Antonio M."/>
            <person name="Oren A."/>
            <person name="Chaudhuri R.R."/>
            <person name="La Ragione R."/>
            <person name="Hildebrand F."/>
            <person name="Pallen M.J."/>
        </authorList>
    </citation>
    <scope>NUCLEOTIDE SEQUENCE</scope>
    <source>
        <strain evidence="7">ChiHjej12B11-9195</strain>
    </source>
</reference>
<feature type="transmembrane region" description="Helical" evidence="6">
    <location>
        <begin position="114"/>
        <end position="130"/>
    </location>
</feature>
<evidence type="ECO:0000256" key="3">
    <source>
        <dbReference type="ARBA" id="ARBA00022989"/>
    </source>
</evidence>
<dbReference type="Pfam" id="PF03006">
    <property type="entry name" value="HlyIII"/>
    <property type="match status" value="1"/>
</dbReference>
<sequence>MASRVYRSQTSGSSAAPHQGVLERLTDVQREIIDFYRENGKPLLRGWIHAGFAPVAFVAGIVLIALSGGGIVGVGCAIFALTGVLLFGISGIYHRGFWSARARMLLKRLDHANITLLIAGTYTPVALTLLEGTQQAILLWSIWGCALSVTLFRVFWTGAPRWLYTPIYVVMGLMAVFYLGDFWQVSPVATVLIATGGASYIIGAIFYGTKRPAMAPQVFGFHELFHVFTVLGFIQHYIAVMFCIFL</sequence>
<dbReference type="GO" id="GO:0046872">
    <property type="term" value="F:metal ion binding"/>
    <property type="evidence" value="ECO:0007669"/>
    <property type="project" value="UniProtKB-KW"/>
</dbReference>
<gene>
    <name evidence="7" type="ORF">H9821_08350</name>
</gene>
<feature type="transmembrane region" description="Helical" evidence="6">
    <location>
        <begin position="136"/>
        <end position="155"/>
    </location>
</feature>
<feature type="transmembrane region" description="Helical" evidence="6">
    <location>
        <begin position="185"/>
        <end position="207"/>
    </location>
</feature>
<keyword evidence="4 6" id="KW-0472">Membrane</keyword>
<reference evidence="7" key="2">
    <citation type="submission" date="2021-04" db="EMBL/GenBank/DDBJ databases">
        <authorList>
            <person name="Gilroy R."/>
        </authorList>
    </citation>
    <scope>NUCLEOTIDE SEQUENCE</scope>
    <source>
        <strain evidence="7">ChiHjej12B11-9195</strain>
    </source>
</reference>
<name>A0A9D1ZUH1_9MICC</name>
<evidence type="ECO:0000256" key="1">
    <source>
        <dbReference type="ARBA" id="ARBA00004141"/>
    </source>
</evidence>
<feature type="transmembrane region" description="Helical" evidence="6">
    <location>
        <begin position="219"/>
        <end position="238"/>
    </location>
</feature>
<accession>A0A9D1ZUH1</accession>
<dbReference type="InterPro" id="IPR004254">
    <property type="entry name" value="AdipoR/HlyIII-related"/>
</dbReference>
<feature type="transmembrane region" description="Helical" evidence="6">
    <location>
        <begin position="72"/>
        <end position="93"/>
    </location>
</feature>
<evidence type="ECO:0000313" key="8">
    <source>
        <dbReference type="Proteomes" id="UP000824134"/>
    </source>
</evidence>
<comment type="caution">
    <text evidence="7">The sequence shown here is derived from an EMBL/GenBank/DDBJ whole genome shotgun (WGS) entry which is preliminary data.</text>
</comment>
<feature type="transmembrane region" description="Helical" evidence="6">
    <location>
        <begin position="47"/>
        <end position="66"/>
    </location>
</feature>
<dbReference type="Proteomes" id="UP000824134">
    <property type="component" value="Unassembled WGS sequence"/>
</dbReference>
<keyword evidence="5" id="KW-0862">Zinc</keyword>
<dbReference type="GO" id="GO:0016020">
    <property type="term" value="C:membrane"/>
    <property type="evidence" value="ECO:0007669"/>
    <property type="project" value="UniProtKB-SubCell"/>
</dbReference>
<dbReference type="PANTHER" id="PTHR20855:SF3">
    <property type="entry name" value="LD03007P"/>
    <property type="match status" value="1"/>
</dbReference>
<evidence type="ECO:0000256" key="4">
    <source>
        <dbReference type="ARBA" id="ARBA00023136"/>
    </source>
</evidence>
<keyword evidence="3 6" id="KW-1133">Transmembrane helix</keyword>
<protein>
    <submittedName>
        <fullName evidence="7">Hemolysin III family protein</fullName>
    </submittedName>
</protein>
<dbReference type="AlphaFoldDB" id="A0A9D1ZUH1"/>
<feature type="binding site" evidence="5">
    <location>
        <position position="222"/>
    </location>
    <ligand>
        <name>Zn(2+)</name>
        <dbReference type="ChEBI" id="CHEBI:29105"/>
    </ligand>
</feature>
<keyword evidence="5" id="KW-0479">Metal-binding</keyword>
<evidence type="ECO:0000256" key="6">
    <source>
        <dbReference type="SAM" id="Phobius"/>
    </source>
</evidence>
<keyword evidence="2 6" id="KW-0812">Transmembrane</keyword>
<evidence type="ECO:0000256" key="5">
    <source>
        <dbReference type="PIRSR" id="PIRSR604254-1"/>
    </source>
</evidence>
<comment type="subcellular location">
    <subcellularLocation>
        <location evidence="1">Membrane</location>
        <topology evidence="1">Multi-pass membrane protein</topology>
    </subcellularLocation>
</comment>
<proteinExistence type="predicted"/>
<feature type="binding site" evidence="5">
    <location>
        <position position="94"/>
    </location>
    <ligand>
        <name>Zn(2+)</name>
        <dbReference type="ChEBI" id="CHEBI:29105"/>
    </ligand>
</feature>